<sequence>MRENPTKGLISRNPYPQLPIKGDYNSSSNPHTLCLEKTYTSGY</sequence>
<proteinExistence type="predicted"/>
<evidence type="ECO:0000313" key="3">
    <source>
        <dbReference type="Proteomes" id="UP000005959"/>
    </source>
</evidence>
<dbReference type="Proteomes" id="UP000005959">
    <property type="component" value="Unassembled WGS sequence"/>
</dbReference>
<evidence type="ECO:0000313" key="2">
    <source>
        <dbReference type="EMBL" id="EHM43664.1"/>
    </source>
</evidence>
<evidence type="ECO:0000256" key="1">
    <source>
        <dbReference type="SAM" id="MobiDB-lite"/>
    </source>
</evidence>
<organism evidence="2 3">
    <name type="scientific">Hafnia alvei ATCC 51873</name>
    <dbReference type="NCBI Taxonomy" id="1002364"/>
    <lineage>
        <taxon>Bacteria</taxon>
        <taxon>Pseudomonadati</taxon>
        <taxon>Pseudomonadota</taxon>
        <taxon>Gammaproteobacteria</taxon>
        <taxon>Enterobacterales</taxon>
        <taxon>Hafniaceae</taxon>
        <taxon>Hafnia</taxon>
    </lineage>
</organism>
<dbReference type="EMBL" id="AGCI01000038">
    <property type="protein sequence ID" value="EHM43664.1"/>
    <property type="molecule type" value="Genomic_DNA"/>
</dbReference>
<gene>
    <name evidence="2" type="ORF">HMPREF0454_01906</name>
</gene>
<dbReference type="AlphaFoldDB" id="G9Y5N3"/>
<name>G9Y5N3_HAFAL</name>
<protein>
    <submittedName>
        <fullName evidence="2">Uncharacterized protein</fullName>
    </submittedName>
</protein>
<dbReference type="HOGENOM" id="CLU_3234300_0_0_6"/>
<reference evidence="2 3" key="1">
    <citation type="submission" date="2011-08" db="EMBL/GenBank/DDBJ databases">
        <authorList>
            <person name="Weinstock G."/>
            <person name="Sodergren E."/>
            <person name="Clifton S."/>
            <person name="Fulton L."/>
            <person name="Fulton B."/>
            <person name="Courtney L."/>
            <person name="Fronick C."/>
            <person name="Harrison M."/>
            <person name="Strong C."/>
            <person name="Farmer C."/>
            <person name="Delahaunty K."/>
            <person name="Markovic C."/>
            <person name="Hall O."/>
            <person name="Minx P."/>
            <person name="Tomlinson C."/>
            <person name="Mitreva M."/>
            <person name="Hou S."/>
            <person name="Chen J."/>
            <person name="Wollam A."/>
            <person name="Pepin K.H."/>
            <person name="Johnson M."/>
            <person name="Bhonagiri V."/>
            <person name="Zhang X."/>
            <person name="Suruliraj S."/>
            <person name="Warren W."/>
            <person name="Chinwalla A."/>
            <person name="Mardis E.R."/>
            <person name="Wilson R.K."/>
        </authorList>
    </citation>
    <scope>NUCLEOTIDE SEQUENCE [LARGE SCALE GENOMIC DNA]</scope>
    <source>
        <strain evidence="2 3">ATCC 51873</strain>
    </source>
</reference>
<accession>G9Y5N3</accession>
<comment type="caution">
    <text evidence="2">The sequence shown here is derived from an EMBL/GenBank/DDBJ whole genome shotgun (WGS) entry which is preliminary data.</text>
</comment>
<feature type="region of interest" description="Disordered" evidence="1">
    <location>
        <begin position="1"/>
        <end position="32"/>
    </location>
</feature>